<keyword evidence="2" id="KW-1185">Reference proteome</keyword>
<gene>
    <name evidence="1" type="ORF">DPMN_095534</name>
</gene>
<dbReference type="EMBL" id="JAIWYP010000003">
    <property type="protein sequence ID" value="KAH3853011.1"/>
    <property type="molecule type" value="Genomic_DNA"/>
</dbReference>
<dbReference type="AlphaFoldDB" id="A0A9D4L7K3"/>
<organism evidence="1 2">
    <name type="scientific">Dreissena polymorpha</name>
    <name type="common">Zebra mussel</name>
    <name type="synonym">Mytilus polymorpha</name>
    <dbReference type="NCBI Taxonomy" id="45954"/>
    <lineage>
        <taxon>Eukaryota</taxon>
        <taxon>Metazoa</taxon>
        <taxon>Spiralia</taxon>
        <taxon>Lophotrochozoa</taxon>
        <taxon>Mollusca</taxon>
        <taxon>Bivalvia</taxon>
        <taxon>Autobranchia</taxon>
        <taxon>Heteroconchia</taxon>
        <taxon>Euheterodonta</taxon>
        <taxon>Imparidentia</taxon>
        <taxon>Neoheterodontei</taxon>
        <taxon>Myida</taxon>
        <taxon>Dreissenoidea</taxon>
        <taxon>Dreissenidae</taxon>
        <taxon>Dreissena</taxon>
    </lineage>
</organism>
<dbReference type="Proteomes" id="UP000828390">
    <property type="component" value="Unassembled WGS sequence"/>
</dbReference>
<protein>
    <submittedName>
        <fullName evidence="1">Uncharacterized protein</fullName>
    </submittedName>
</protein>
<sequence>MFESKVCPLTSYCIHDITEARLRLLEVLTWKPVRCERDVNDIMDNAKLLRGTSFGISRDYPREISDARKQLWPEFKAARDKYGAKNVKMAFLAALVIHGETVKNAFPDWHSTLRCSRNADVTAHVYGAPKGSKL</sequence>
<reference evidence="1" key="2">
    <citation type="submission" date="2020-11" db="EMBL/GenBank/DDBJ databases">
        <authorList>
            <person name="McCartney M.A."/>
            <person name="Auch B."/>
            <person name="Kono T."/>
            <person name="Mallez S."/>
            <person name="Becker A."/>
            <person name="Gohl D.M."/>
            <person name="Silverstein K.A.T."/>
            <person name="Koren S."/>
            <person name="Bechman K.B."/>
            <person name="Herman A."/>
            <person name="Abrahante J.E."/>
            <person name="Garbe J."/>
        </authorList>
    </citation>
    <scope>NUCLEOTIDE SEQUENCE</scope>
    <source>
        <strain evidence="1">Duluth1</strain>
        <tissue evidence="1">Whole animal</tissue>
    </source>
</reference>
<evidence type="ECO:0000313" key="1">
    <source>
        <dbReference type="EMBL" id="KAH3853011.1"/>
    </source>
</evidence>
<comment type="caution">
    <text evidence="1">The sequence shown here is derived from an EMBL/GenBank/DDBJ whole genome shotgun (WGS) entry which is preliminary data.</text>
</comment>
<accession>A0A9D4L7K3</accession>
<evidence type="ECO:0000313" key="2">
    <source>
        <dbReference type="Proteomes" id="UP000828390"/>
    </source>
</evidence>
<proteinExistence type="predicted"/>
<name>A0A9D4L7K3_DREPO</name>
<reference evidence="1" key="1">
    <citation type="journal article" date="2019" name="bioRxiv">
        <title>The Genome of the Zebra Mussel, Dreissena polymorpha: A Resource for Invasive Species Research.</title>
        <authorList>
            <person name="McCartney M.A."/>
            <person name="Auch B."/>
            <person name="Kono T."/>
            <person name="Mallez S."/>
            <person name="Zhang Y."/>
            <person name="Obille A."/>
            <person name="Becker A."/>
            <person name="Abrahante J.E."/>
            <person name="Garbe J."/>
            <person name="Badalamenti J.P."/>
            <person name="Herman A."/>
            <person name="Mangelson H."/>
            <person name="Liachko I."/>
            <person name="Sullivan S."/>
            <person name="Sone E.D."/>
            <person name="Koren S."/>
            <person name="Silverstein K.A.T."/>
            <person name="Beckman K.B."/>
            <person name="Gohl D.M."/>
        </authorList>
    </citation>
    <scope>NUCLEOTIDE SEQUENCE</scope>
    <source>
        <strain evidence="1">Duluth1</strain>
        <tissue evidence="1">Whole animal</tissue>
    </source>
</reference>